<evidence type="ECO:0000313" key="2">
    <source>
        <dbReference type="EMBL" id="GAA0339902.1"/>
    </source>
</evidence>
<gene>
    <name evidence="2" type="ORF">GCM10009092_00490</name>
</gene>
<organism evidence="2 3">
    <name type="scientific">Bowmanella denitrificans</name>
    <dbReference type="NCBI Taxonomy" id="366582"/>
    <lineage>
        <taxon>Bacteria</taxon>
        <taxon>Pseudomonadati</taxon>
        <taxon>Pseudomonadota</taxon>
        <taxon>Gammaproteobacteria</taxon>
        <taxon>Alteromonadales</taxon>
        <taxon>Alteromonadaceae</taxon>
        <taxon>Bowmanella</taxon>
    </lineage>
</organism>
<keyword evidence="1" id="KW-0732">Signal</keyword>
<feature type="signal peptide" evidence="1">
    <location>
        <begin position="1"/>
        <end position="19"/>
    </location>
</feature>
<feature type="chain" id="PRO_5047082903" description="Cadmium carbonic anhydrase" evidence="1">
    <location>
        <begin position="20"/>
        <end position="264"/>
    </location>
</feature>
<dbReference type="RefSeq" id="WP_343840264.1">
    <property type="nucleotide sequence ID" value="NZ_BAAAEI010000001.1"/>
</dbReference>
<reference evidence="3" key="1">
    <citation type="journal article" date="2019" name="Int. J. Syst. Evol. Microbiol.">
        <title>The Global Catalogue of Microorganisms (GCM) 10K type strain sequencing project: providing services to taxonomists for standard genome sequencing and annotation.</title>
        <authorList>
            <consortium name="The Broad Institute Genomics Platform"/>
            <consortium name="The Broad Institute Genome Sequencing Center for Infectious Disease"/>
            <person name="Wu L."/>
            <person name="Ma J."/>
        </authorList>
    </citation>
    <scope>NUCLEOTIDE SEQUENCE [LARGE SCALE GENOMIC DNA]</scope>
    <source>
        <strain evidence="3">JCM 13378</strain>
    </source>
</reference>
<dbReference type="EMBL" id="BAAAEI010000001">
    <property type="protein sequence ID" value="GAA0339902.1"/>
    <property type="molecule type" value="Genomic_DNA"/>
</dbReference>
<dbReference type="Proteomes" id="UP001501757">
    <property type="component" value="Unassembled WGS sequence"/>
</dbReference>
<dbReference type="InterPro" id="IPR018883">
    <property type="entry name" value="Delta_CA"/>
</dbReference>
<sequence length="264" mass="28665">MTFQLKLLKSLLVCSPMLALPLQANQGEYCQGFGPQAPRDIDQLAGENQRVFSLAPPSTQMNLCNIHFHAQAEHKAAAFSKLIGEGEHAGYQCDIATNLTAAELAPPKVNHCKGLKPGDTVEVHWVHSSCNAKPGPGLGACLTEQCANPNLRVETQVFTLVNDAGALNFNDFDYDGHQANGYHQPKALPTDTGTPVEYLGSTTGPKYNQQQCSSLQVSWSVRPQCAKLDINSLSQWCANNEFAEDHAHGVRKLVVHPKLLSPIN</sequence>
<dbReference type="Pfam" id="PF10563">
    <property type="entry name" value="CA_like"/>
    <property type="match status" value="1"/>
</dbReference>
<name>A0ABP3GBC5_9ALTE</name>
<comment type="caution">
    <text evidence="2">The sequence shown here is derived from an EMBL/GenBank/DDBJ whole genome shotgun (WGS) entry which is preliminary data.</text>
</comment>
<keyword evidence="3" id="KW-1185">Reference proteome</keyword>
<evidence type="ECO:0008006" key="4">
    <source>
        <dbReference type="Google" id="ProtNLM"/>
    </source>
</evidence>
<accession>A0ABP3GBC5</accession>
<evidence type="ECO:0000313" key="3">
    <source>
        <dbReference type="Proteomes" id="UP001501757"/>
    </source>
</evidence>
<evidence type="ECO:0000256" key="1">
    <source>
        <dbReference type="SAM" id="SignalP"/>
    </source>
</evidence>
<protein>
    <recommendedName>
        <fullName evidence="4">Cadmium carbonic anhydrase</fullName>
    </recommendedName>
</protein>
<proteinExistence type="predicted"/>